<dbReference type="OrthoDB" id="7550863at2759"/>
<feature type="region of interest" description="Disordered" evidence="1">
    <location>
        <begin position="104"/>
        <end position="128"/>
    </location>
</feature>
<evidence type="ECO:0000256" key="1">
    <source>
        <dbReference type="SAM" id="MobiDB-lite"/>
    </source>
</evidence>
<sequence>MLGDQENVNLLKNYLGSVGGTTVEKITASILMKLFSRQFALEVNYTGQNRNHAFKDSKLHHILIDCVRQHFPGKTVDEKCINKAIQNWFRGAKDRYGGRIRPNKCLQKNQETPNPVGGAATYQSTNAD</sequence>
<proteinExistence type="predicted"/>
<reference evidence="2" key="1">
    <citation type="submission" date="2021-06" db="EMBL/GenBank/DDBJ databases">
        <authorList>
            <person name="Hodson N. C."/>
            <person name="Mongue J. A."/>
            <person name="Jaron S. K."/>
        </authorList>
    </citation>
    <scope>NUCLEOTIDE SEQUENCE</scope>
</reference>
<protein>
    <recommendedName>
        <fullName evidence="4">DUF4806 domain-containing protein</fullName>
    </recommendedName>
</protein>
<comment type="caution">
    <text evidence="2">The sequence shown here is derived from an EMBL/GenBank/DDBJ whole genome shotgun (WGS) entry which is preliminary data.</text>
</comment>
<keyword evidence="3" id="KW-1185">Reference proteome</keyword>
<gene>
    <name evidence="2" type="ORF">AFUS01_LOCUS29494</name>
</gene>
<dbReference type="EMBL" id="CAJVCH010436903">
    <property type="protein sequence ID" value="CAG7819022.1"/>
    <property type="molecule type" value="Genomic_DNA"/>
</dbReference>
<evidence type="ECO:0000313" key="3">
    <source>
        <dbReference type="Proteomes" id="UP000708208"/>
    </source>
</evidence>
<name>A0A8J2KM93_9HEXA</name>
<evidence type="ECO:0008006" key="4">
    <source>
        <dbReference type="Google" id="ProtNLM"/>
    </source>
</evidence>
<accession>A0A8J2KM93</accession>
<dbReference type="AlphaFoldDB" id="A0A8J2KM93"/>
<dbReference type="PANTHER" id="PTHR34153">
    <property type="entry name" value="SI:CH211-262H13.3-RELATED-RELATED"/>
    <property type="match status" value="1"/>
</dbReference>
<dbReference type="PANTHER" id="PTHR34153:SF2">
    <property type="entry name" value="SI:CH211-262H13.3-RELATED"/>
    <property type="match status" value="1"/>
</dbReference>
<dbReference type="Proteomes" id="UP000708208">
    <property type="component" value="Unassembled WGS sequence"/>
</dbReference>
<organism evidence="2 3">
    <name type="scientific">Allacma fusca</name>
    <dbReference type="NCBI Taxonomy" id="39272"/>
    <lineage>
        <taxon>Eukaryota</taxon>
        <taxon>Metazoa</taxon>
        <taxon>Ecdysozoa</taxon>
        <taxon>Arthropoda</taxon>
        <taxon>Hexapoda</taxon>
        <taxon>Collembola</taxon>
        <taxon>Symphypleona</taxon>
        <taxon>Sminthuridae</taxon>
        <taxon>Allacma</taxon>
    </lineage>
</organism>
<evidence type="ECO:0000313" key="2">
    <source>
        <dbReference type="EMBL" id="CAG7819022.1"/>
    </source>
</evidence>
<feature type="non-terminal residue" evidence="2">
    <location>
        <position position="1"/>
    </location>
</feature>